<gene>
    <name evidence="1" type="ORF">FA95DRAFT_1642246</name>
</gene>
<sequence>MCECKRSSSYACGNNFIAPPPQRLLRSSMASRQRALRILSSEVNTNVDEDGLIENLPPSDIPSPNSSSDGDSEPLHHPAGAAVVLSAQNHSYLPAINLGRLANPLGALLAGGRGFAQAAATRREIIEDTSEDGPPLAQLFTKQPARGPLSSPERLPLQRLRRGRLRSSSAPAPPTFEEPAALYTPTVPTPDEVRKVKSAARAAKRAATIQRQKEDAAKEAVQLALKESVAKQEDRNEFFDTLLAQLSAKGYVLVELLEYVFNPKNQLACKRIACERPGNESNTLHTMSTIT</sequence>
<protein>
    <submittedName>
        <fullName evidence="1">Uncharacterized protein</fullName>
    </submittedName>
</protein>
<dbReference type="EMBL" id="MU276127">
    <property type="protein sequence ID" value="KAI0041359.1"/>
    <property type="molecule type" value="Genomic_DNA"/>
</dbReference>
<proteinExistence type="predicted"/>
<organism evidence="1 2">
    <name type="scientific">Auriscalpium vulgare</name>
    <dbReference type="NCBI Taxonomy" id="40419"/>
    <lineage>
        <taxon>Eukaryota</taxon>
        <taxon>Fungi</taxon>
        <taxon>Dikarya</taxon>
        <taxon>Basidiomycota</taxon>
        <taxon>Agaricomycotina</taxon>
        <taxon>Agaricomycetes</taxon>
        <taxon>Russulales</taxon>
        <taxon>Auriscalpiaceae</taxon>
        <taxon>Auriscalpium</taxon>
    </lineage>
</organism>
<name>A0ACB8RB69_9AGAM</name>
<accession>A0ACB8RB69</accession>
<evidence type="ECO:0000313" key="1">
    <source>
        <dbReference type="EMBL" id="KAI0041359.1"/>
    </source>
</evidence>
<keyword evidence="2" id="KW-1185">Reference proteome</keyword>
<dbReference type="Proteomes" id="UP000814033">
    <property type="component" value="Unassembled WGS sequence"/>
</dbReference>
<reference evidence="1" key="2">
    <citation type="journal article" date="2022" name="New Phytol.">
        <title>Evolutionary transition to the ectomycorrhizal habit in the genomes of a hyperdiverse lineage of mushroom-forming fungi.</title>
        <authorList>
            <person name="Looney B."/>
            <person name="Miyauchi S."/>
            <person name="Morin E."/>
            <person name="Drula E."/>
            <person name="Courty P.E."/>
            <person name="Kohler A."/>
            <person name="Kuo A."/>
            <person name="LaButti K."/>
            <person name="Pangilinan J."/>
            <person name="Lipzen A."/>
            <person name="Riley R."/>
            <person name="Andreopoulos W."/>
            <person name="He G."/>
            <person name="Johnson J."/>
            <person name="Nolan M."/>
            <person name="Tritt A."/>
            <person name="Barry K.W."/>
            <person name="Grigoriev I.V."/>
            <person name="Nagy L.G."/>
            <person name="Hibbett D."/>
            <person name="Henrissat B."/>
            <person name="Matheny P.B."/>
            <person name="Labbe J."/>
            <person name="Martin F.M."/>
        </authorList>
    </citation>
    <scope>NUCLEOTIDE SEQUENCE</scope>
    <source>
        <strain evidence="1">FP105234-sp</strain>
    </source>
</reference>
<comment type="caution">
    <text evidence="1">The sequence shown here is derived from an EMBL/GenBank/DDBJ whole genome shotgun (WGS) entry which is preliminary data.</text>
</comment>
<reference evidence="1" key="1">
    <citation type="submission" date="2021-02" db="EMBL/GenBank/DDBJ databases">
        <authorList>
            <consortium name="DOE Joint Genome Institute"/>
            <person name="Ahrendt S."/>
            <person name="Looney B.P."/>
            <person name="Miyauchi S."/>
            <person name="Morin E."/>
            <person name="Drula E."/>
            <person name="Courty P.E."/>
            <person name="Chicoki N."/>
            <person name="Fauchery L."/>
            <person name="Kohler A."/>
            <person name="Kuo A."/>
            <person name="Labutti K."/>
            <person name="Pangilinan J."/>
            <person name="Lipzen A."/>
            <person name="Riley R."/>
            <person name="Andreopoulos W."/>
            <person name="He G."/>
            <person name="Johnson J."/>
            <person name="Barry K.W."/>
            <person name="Grigoriev I.V."/>
            <person name="Nagy L."/>
            <person name="Hibbett D."/>
            <person name="Henrissat B."/>
            <person name="Matheny P.B."/>
            <person name="Labbe J."/>
            <person name="Martin F."/>
        </authorList>
    </citation>
    <scope>NUCLEOTIDE SEQUENCE</scope>
    <source>
        <strain evidence="1">FP105234-sp</strain>
    </source>
</reference>
<evidence type="ECO:0000313" key="2">
    <source>
        <dbReference type="Proteomes" id="UP000814033"/>
    </source>
</evidence>